<dbReference type="Proteomes" id="UP000325333">
    <property type="component" value="Unassembled WGS sequence"/>
</dbReference>
<sequence>MPLAASVSLSAPPPSSDRSGLSAAGTNFPRQKNNPRHRPQKRRNRRVKMTL</sequence>
<name>A0A5B0KWX8_9PROT</name>
<gene>
    <name evidence="2" type="ORF">FH063_001405</name>
</gene>
<protein>
    <submittedName>
        <fullName evidence="2">Uncharacterized protein</fullName>
    </submittedName>
</protein>
<feature type="compositionally biased region" description="Low complexity" evidence="1">
    <location>
        <begin position="1"/>
        <end position="10"/>
    </location>
</feature>
<comment type="caution">
    <text evidence="2">The sequence shown here is derived from an EMBL/GenBank/DDBJ whole genome shotgun (WGS) entry which is preliminary data.</text>
</comment>
<evidence type="ECO:0000256" key="1">
    <source>
        <dbReference type="SAM" id="MobiDB-lite"/>
    </source>
</evidence>
<proteinExistence type="predicted"/>
<feature type="compositionally biased region" description="Basic residues" evidence="1">
    <location>
        <begin position="33"/>
        <end position="51"/>
    </location>
</feature>
<feature type="region of interest" description="Disordered" evidence="1">
    <location>
        <begin position="1"/>
        <end position="51"/>
    </location>
</feature>
<accession>A0A5B0KWX8</accession>
<organism evidence="2 3">
    <name type="scientific">Azospirillum argentinense</name>
    <dbReference type="NCBI Taxonomy" id="2970906"/>
    <lineage>
        <taxon>Bacteria</taxon>
        <taxon>Pseudomonadati</taxon>
        <taxon>Pseudomonadota</taxon>
        <taxon>Alphaproteobacteria</taxon>
        <taxon>Rhodospirillales</taxon>
        <taxon>Azospirillaceae</taxon>
        <taxon>Azospirillum</taxon>
    </lineage>
</organism>
<dbReference type="AlphaFoldDB" id="A0A5B0KWX8"/>
<evidence type="ECO:0000313" key="3">
    <source>
        <dbReference type="Proteomes" id="UP000325333"/>
    </source>
</evidence>
<reference evidence="2 3" key="1">
    <citation type="submission" date="2019-07" db="EMBL/GenBank/DDBJ databases">
        <title>Genome sequencing of the stress-tolerant strain Azospirillum brasilense Az19.</title>
        <authorList>
            <person name="Maroniche G.A."/>
            <person name="Garcia J.E."/>
            <person name="Pagnussat L."/>
            <person name="Amenta M."/>
            <person name="Creus C.M."/>
        </authorList>
    </citation>
    <scope>NUCLEOTIDE SEQUENCE [LARGE SCALE GENOMIC DNA]</scope>
    <source>
        <strain evidence="2 3">Az19</strain>
    </source>
</reference>
<dbReference type="EMBL" id="VEWN01000002">
    <property type="protein sequence ID" value="KAA1057237.1"/>
    <property type="molecule type" value="Genomic_DNA"/>
</dbReference>
<evidence type="ECO:0000313" key="2">
    <source>
        <dbReference type="EMBL" id="KAA1057237.1"/>
    </source>
</evidence>